<reference evidence="4 5" key="1">
    <citation type="journal article" date="2016" name="Front. Microbiol.">
        <title>Comprehensive Phylogenetic Analysis of Bovine Non-aureus Staphylococci Species Based on Whole-Genome Sequencing.</title>
        <authorList>
            <person name="Naushad S."/>
            <person name="Barkema H.W."/>
            <person name="Luby C."/>
            <person name="Condas L.A."/>
            <person name="Nobrega D.B."/>
            <person name="Carson D.A."/>
            <person name="De Buck J."/>
        </authorList>
    </citation>
    <scope>NUCLEOTIDE SEQUENCE [LARGE SCALE GENOMIC DNA]</scope>
    <source>
        <strain evidence="3 4">SNUC 1409</strain>
        <strain evidence="2 6">SNUC 4143</strain>
        <strain evidence="1 5">SNUC 761</strain>
    </source>
</reference>
<dbReference type="OrthoDB" id="2395954at2"/>
<dbReference type="RefSeq" id="WP_103167561.1">
    <property type="nucleotide sequence ID" value="NZ_CP130489.1"/>
</dbReference>
<evidence type="ECO:0000313" key="4">
    <source>
        <dbReference type="Proteomes" id="UP000242088"/>
    </source>
</evidence>
<dbReference type="EMBL" id="PYZL01000159">
    <property type="protein sequence ID" value="PTE69524.1"/>
    <property type="molecule type" value="Genomic_DNA"/>
</dbReference>
<evidence type="ECO:0000313" key="5">
    <source>
        <dbReference type="Proteomes" id="UP000242547"/>
    </source>
</evidence>
<reference evidence="1" key="2">
    <citation type="submission" date="2018-03" db="EMBL/GenBank/DDBJ databases">
        <authorList>
            <person name="Keele B.F."/>
        </authorList>
    </citation>
    <scope>NUCLEOTIDE SEQUENCE</scope>
    <source>
        <strain evidence="2">SNUC 4143</strain>
        <strain evidence="1">SNUC 761</strain>
    </source>
</reference>
<evidence type="ECO:0000313" key="3">
    <source>
        <dbReference type="EMBL" id="PTF14758.1"/>
    </source>
</evidence>
<dbReference type="AlphaFoldDB" id="A0A2K4DGK1"/>
<sequence>MLDELTKEQKYTIAKFYKLYMERSNDGQSEHEANDFKDSIIAQDDYFCDREYDDFLENCKVLIDHGYLDGKISADRIDNIKVTNKAFTEIERSFN</sequence>
<name>A0A2K4DGK1_9STAP</name>
<dbReference type="Proteomes" id="UP000243350">
    <property type="component" value="Unassembled WGS sequence"/>
</dbReference>
<evidence type="ECO:0000313" key="6">
    <source>
        <dbReference type="Proteomes" id="UP000243350"/>
    </source>
</evidence>
<protein>
    <submittedName>
        <fullName evidence="1">Uncharacterized protein</fullName>
    </submittedName>
</protein>
<dbReference type="Proteomes" id="UP000242088">
    <property type="component" value="Unassembled WGS sequence"/>
</dbReference>
<keyword evidence="4" id="KW-1185">Reference proteome</keyword>
<dbReference type="EMBL" id="PYZI01000003">
    <property type="protein sequence ID" value="PTF14758.1"/>
    <property type="molecule type" value="Genomic_DNA"/>
</dbReference>
<comment type="caution">
    <text evidence="1">The sequence shown here is derived from an EMBL/GenBank/DDBJ whole genome shotgun (WGS) entry which is preliminary data.</text>
</comment>
<evidence type="ECO:0000313" key="1">
    <source>
        <dbReference type="EMBL" id="PTE69524.1"/>
    </source>
</evidence>
<organism evidence="1 5">
    <name type="scientific">Staphylococcus devriesei</name>
    <dbReference type="NCBI Taxonomy" id="586733"/>
    <lineage>
        <taxon>Bacteria</taxon>
        <taxon>Bacillati</taxon>
        <taxon>Bacillota</taxon>
        <taxon>Bacilli</taxon>
        <taxon>Bacillales</taxon>
        <taxon>Staphylococcaceae</taxon>
        <taxon>Staphylococcus</taxon>
    </lineage>
</organism>
<dbReference type="EMBL" id="PYZH01000084">
    <property type="protein sequence ID" value="PTF11783.1"/>
    <property type="molecule type" value="Genomic_DNA"/>
</dbReference>
<evidence type="ECO:0000313" key="2">
    <source>
        <dbReference type="EMBL" id="PTF11783.1"/>
    </source>
</evidence>
<gene>
    <name evidence="1" type="ORF">BUY44_11585</name>
    <name evidence="3" type="ORF">BUY47_04910</name>
    <name evidence="2" type="ORF">BUY48_10195</name>
</gene>
<proteinExistence type="predicted"/>
<reference evidence="3" key="3">
    <citation type="submission" date="2018-03" db="EMBL/GenBank/DDBJ databases">
        <authorList>
            <person name="Naushad S."/>
        </authorList>
    </citation>
    <scope>NUCLEOTIDE SEQUENCE</scope>
    <source>
        <strain evidence="3">SNUC 1409</strain>
    </source>
</reference>
<dbReference type="Proteomes" id="UP000242547">
    <property type="component" value="Unassembled WGS sequence"/>
</dbReference>
<accession>A0A2K4DGK1</accession>
<dbReference type="GeneID" id="48888605"/>